<comment type="similarity">
    <text evidence="1">Belongs to the leucine-binding protein family.</text>
</comment>
<evidence type="ECO:0000313" key="6">
    <source>
        <dbReference type="Proteomes" id="UP000266483"/>
    </source>
</evidence>
<evidence type="ECO:0000259" key="4">
    <source>
        <dbReference type="Pfam" id="PF13458"/>
    </source>
</evidence>
<keyword evidence="2 3" id="KW-0732">Signal</keyword>
<dbReference type="EMBL" id="NQOU01000002">
    <property type="protein sequence ID" value="RII83118.1"/>
    <property type="molecule type" value="Genomic_DNA"/>
</dbReference>
<dbReference type="InterPro" id="IPR051010">
    <property type="entry name" value="BCAA_transport"/>
</dbReference>
<dbReference type="Pfam" id="PF13458">
    <property type="entry name" value="Peripla_BP_6"/>
    <property type="match status" value="1"/>
</dbReference>
<gene>
    <name evidence="5" type="ORF">CJO09_05770</name>
</gene>
<reference evidence="5 6" key="1">
    <citation type="submission" date="2017-08" db="EMBL/GenBank/DDBJ databases">
        <title>Pusillimonas indicus sp. nov., a member of the family Alcaligenaceae isolated from surface seawater.</title>
        <authorList>
            <person name="Li J."/>
        </authorList>
    </citation>
    <scope>NUCLEOTIDE SEQUENCE [LARGE SCALE GENOMIC DNA]</scope>
    <source>
        <strain evidence="5 6">17-4A</strain>
    </source>
</reference>
<organism evidence="5 6">
    <name type="scientific">Neopusillimonas maritima</name>
    <dbReference type="NCBI Taxonomy" id="2026239"/>
    <lineage>
        <taxon>Bacteria</taxon>
        <taxon>Pseudomonadati</taxon>
        <taxon>Pseudomonadota</taxon>
        <taxon>Betaproteobacteria</taxon>
        <taxon>Burkholderiales</taxon>
        <taxon>Alcaligenaceae</taxon>
        <taxon>Neopusillimonas</taxon>
    </lineage>
</organism>
<dbReference type="PANTHER" id="PTHR30483:SF6">
    <property type="entry name" value="PERIPLASMIC BINDING PROTEIN OF ABC TRANSPORTER FOR NATURAL AMINO ACIDS"/>
    <property type="match status" value="1"/>
</dbReference>
<evidence type="ECO:0000313" key="5">
    <source>
        <dbReference type="EMBL" id="RII83118.1"/>
    </source>
</evidence>
<feature type="chain" id="PRO_5045659797" evidence="3">
    <location>
        <begin position="29"/>
        <end position="410"/>
    </location>
</feature>
<sequence length="410" mass="44343">MTVKKWTSKLATLALSLSVVGAAAPTLAAEAPESIVIGYALAKTGPNAPGASTTQRPNYEMWVEEVNKAGGIMLSKYGKRVPITVVEYDDRSSTEEAVRAVERLITQDEVDLLLPPWGTATNLAVAPLFDKHGYPQLGTTNLTDKADQFAKRWPNHYFLLGSASMYANGLFDTLADALKEGKINNKIAMISVADGFGVESASAARKAAQAKGFELVMDESYPVGTSDLSTLLNQVKDSGADTFIAYSYPPDTILISDQARIISLNPKIFYTGVGTQFPFFIGKYGAQGVEGQMSLGGIDGTSKAIQEYRARHKEMTGKDTDYWGSPVSYASLQMLQQAIERVGEVDREKISAELKKGGFETILGDIKIVNNQLVGIFTVGQWQNGVFQGVGPKDLKGAQPVIIPKPDWKK</sequence>
<keyword evidence="6" id="KW-1185">Reference proteome</keyword>
<evidence type="ECO:0000256" key="3">
    <source>
        <dbReference type="SAM" id="SignalP"/>
    </source>
</evidence>
<feature type="domain" description="Leucine-binding protein" evidence="4">
    <location>
        <begin position="35"/>
        <end position="384"/>
    </location>
</feature>
<dbReference type="InterPro" id="IPR028081">
    <property type="entry name" value="Leu-bd"/>
</dbReference>
<evidence type="ECO:0000256" key="2">
    <source>
        <dbReference type="ARBA" id="ARBA00022729"/>
    </source>
</evidence>
<accession>A0ABX9MWB2</accession>
<protein>
    <submittedName>
        <fullName evidence="5">Twin-arginine translocation pathway signal protein</fullName>
    </submittedName>
</protein>
<dbReference type="Proteomes" id="UP000266483">
    <property type="component" value="Unassembled WGS sequence"/>
</dbReference>
<dbReference type="PANTHER" id="PTHR30483">
    <property type="entry name" value="LEUCINE-SPECIFIC-BINDING PROTEIN"/>
    <property type="match status" value="1"/>
</dbReference>
<proteinExistence type="inferred from homology"/>
<comment type="caution">
    <text evidence="5">The sequence shown here is derived from an EMBL/GenBank/DDBJ whole genome shotgun (WGS) entry which is preliminary data.</text>
</comment>
<dbReference type="InterPro" id="IPR028082">
    <property type="entry name" value="Peripla_BP_I"/>
</dbReference>
<dbReference type="RefSeq" id="WP_119441522.1">
    <property type="nucleotide sequence ID" value="NZ_CP170494.1"/>
</dbReference>
<dbReference type="SUPFAM" id="SSF53822">
    <property type="entry name" value="Periplasmic binding protein-like I"/>
    <property type="match status" value="1"/>
</dbReference>
<feature type="signal peptide" evidence="3">
    <location>
        <begin position="1"/>
        <end position="28"/>
    </location>
</feature>
<dbReference type="CDD" id="cd06338">
    <property type="entry name" value="PBP1_ABC_ligand_binding-like"/>
    <property type="match status" value="1"/>
</dbReference>
<name>A0ABX9MWB2_9BURK</name>
<evidence type="ECO:0000256" key="1">
    <source>
        <dbReference type="ARBA" id="ARBA00010062"/>
    </source>
</evidence>
<dbReference type="Gene3D" id="3.40.50.2300">
    <property type="match status" value="2"/>
</dbReference>